<dbReference type="InterPro" id="IPR000119">
    <property type="entry name" value="Hist_DNA-bd"/>
</dbReference>
<evidence type="ECO:0000256" key="2">
    <source>
        <dbReference type="ARBA" id="ARBA00023067"/>
    </source>
</evidence>
<gene>
    <name evidence="6" type="ORF">DWU89_19915</name>
    <name evidence="5" type="ORF">H8784_19405</name>
</gene>
<comment type="caution">
    <text evidence="6">The sequence shown here is derived from an EMBL/GenBank/DDBJ whole genome shotgun (WGS) entry which is preliminary data.</text>
</comment>
<dbReference type="GO" id="GO:0030261">
    <property type="term" value="P:chromosome condensation"/>
    <property type="evidence" value="ECO:0007669"/>
    <property type="project" value="UniProtKB-KW"/>
</dbReference>
<reference evidence="5 8" key="2">
    <citation type="submission" date="2020-08" db="EMBL/GenBank/DDBJ databases">
        <title>Genome public.</title>
        <authorList>
            <person name="Liu C."/>
            <person name="Sun Q."/>
        </authorList>
    </citation>
    <scope>NUCLEOTIDE SEQUENCE [LARGE SCALE GENOMIC DNA]</scope>
    <source>
        <strain evidence="5 8">426_9</strain>
    </source>
</reference>
<organism evidence="6 7">
    <name type="scientific">Parabacteroides acidifaciens</name>
    <dbReference type="NCBI Taxonomy" id="2290935"/>
    <lineage>
        <taxon>Bacteria</taxon>
        <taxon>Pseudomonadati</taxon>
        <taxon>Bacteroidota</taxon>
        <taxon>Bacteroidia</taxon>
        <taxon>Bacteroidales</taxon>
        <taxon>Tannerellaceae</taxon>
        <taxon>Parabacteroides</taxon>
    </lineage>
</organism>
<dbReference type="CDD" id="cd13832">
    <property type="entry name" value="IHF"/>
    <property type="match status" value="1"/>
</dbReference>
<dbReference type="PRINTS" id="PR01727">
    <property type="entry name" value="DNABINDINGHU"/>
</dbReference>
<dbReference type="Proteomes" id="UP000256321">
    <property type="component" value="Unassembled WGS sequence"/>
</dbReference>
<dbReference type="Gene3D" id="4.10.520.10">
    <property type="entry name" value="IHF-like DNA-binding proteins"/>
    <property type="match status" value="1"/>
</dbReference>
<name>A0A3D8H8S3_9BACT</name>
<dbReference type="EMBL" id="JACRTI010000092">
    <property type="protein sequence ID" value="MBC8603876.1"/>
    <property type="molecule type" value="Genomic_DNA"/>
</dbReference>
<evidence type="ECO:0000313" key="5">
    <source>
        <dbReference type="EMBL" id="MBC8603876.1"/>
    </source>
</evidence>
<accession>A0A3D8H8S3</accession>
<evidence type="ECO:0000313" key="8">
    <source>
        <dbReference type="Proteomes" id="UP000629596"/>
    </source>
</evidence>
<dbReference type="PANTHER" id="PTHR33175">
    <property type="entry name" value="DNA-BINDING PROTEIN HU"/>
    <property type="match status" value="1"/>
</dbReference>
<dbReference type="Pfam" id="PF00216">
    <property type="entry name" value="Bac_DNA_binding"/>
    <property type="match status" value="1"/>
</dbReference>
<sequence>MNKKELSQTLAHRLGITCKESQQYLDTLCDVFNEELRKGNSICLQNFGQFSCWEQPGRMGRNPRTGVPAPIPPRKSVKFKPGKGLMKILNP</sequence>
<dbReference type="Proteomes" id="UP000629596">
    <property type="component" value="Unassembled WGS sequence"/>
</dbReference>
<dbReference type="SMART" id="SM00411">
    <property type="entry name" value="BHL"/>
    <property type="match status" value="1"/>
</dbReference>
<evidence type="ECO:0000256" key="1">
    <source>
        <dbReference type="ARBA" id="ARBA00010529"/>
    </source>
</evidence>
<dbReference type="RefSeq" id="WP_115501374.1">
    <property type="nucleotide sequence ID" value="NZ_JACRTI010000092.1"/>
</dbReference>
<proteinExistence type="inferred from homology"/>
<dbReference type="GO" id="GO:0030527">
    <property type="term" value="F:structural constituent of chromatin"/>
    <property type="evidence" value="ECO:0007669"/>
    <property type="project" value="InterPro"/>
</dbReference>
<comment type="similarity">
    <text evidence="1 4">Belongs to the bacterial histone-like protein family.</text>
</comment>
<evidence type="ECO:0000313" key="6">
    <source>
        <dbReference type="EMBL" id="RDU47374.1"/>
    </source>
</evidence>
<reference evidence="6 7" key="1">
    <citation type="submission" date="2018-07" db="EMBL/GenBank/DDBJ databases">
        <title>Parabacteroides acidifaciens nov. sp., isolated from human feces.</title>
        <authorList>
            <person name="Wang Y.J."/>
        </authorList>
    </citation>
    <scope>NUCLEOTIDE SEQUENCE [LARGE SCALE GENOMIC DNA]</scope>
    <source>
        <strain evidence="6 7">426-9</strain>
    </source>
</reference>
<protein>
    <submittedName>
        <fullName evidence="6">HU family DNA-binding protein</fullName>
    </submittedName>
</protein>
<dbReference type="EMBL" id="QREV01000092">
    <property type="protein sequence ID" value="RDU47374.1"/>
    <property type="molecule type" value="Genomic_DNA"/>
</dbReference>
<evidence type="ECO:0000256" key="4">
    <source>
        <dbReference type="RuleBase" id="RU003939"/>
    </source>
</evidence>
<keyword evidence="3 6" id="KW-0238">DNA-binding</keyword>
<dbReference type="AlphaFoldDB" id="A0A3D8H8S3"/>
<dbReference type="GO" id="GO:0003677">
    <property type="term" value="F:DNA binding"/>
    <property type="evidence" value="ECO:0007669"/>
    <property type="project" value="UniProtKB-KW"/>
</dbReference>
<dbReference type="PANTHER" id="PTHR33175:SF3">
    <property type="entry name" value="DNA-BINDING PROTEIN HU-BETA"/>
    <property type="match status" value="1"/>
</dbReference>
<keyword evidence="8" id="KW-1185">Reference proteome</keyword>
<evidence type="ECO:0000256" key="3">
    <source>
        <dbReference type="ARBA" id="ARBA00023125"/>
    </source>
</evidence>
<keyword evidence="2" id="KW-0226">DNA condensation</keyword>
<dbReference type="InterPro" id="IPR010992">
    <property type="entry name" value="IHF-like_DNA-bd_dom_sf"/>
</dbReference>
<dbReference type="GO" id="GO:0005829">
    <property type="term" value="C:cytosol"/>
    <property type="evidence" value="ECO:0007669"/>
    <property type="project" value="TreeGrafter"/>
</dbReference>
<dbReference type="SUPFAM" id="SSF47729">
    <property type="entry name" value="IHF-like DNA-binding proteins"/>
    <property type="match status" value="1"/>
</dbReference>
<evidence type="ECO:0000313" key="7">
    <source>
        <dbReference type="Proteomes" id="UP000256321"/>
    </source>
</evidence>